<evidence type="ECO:0000313" key="2">
    <source>
        <dbReference type="EMBL" id="KAA6302260.1"/>
    </source>
</evidence>
<dbReference type="EMBL" id="SNRX01000009">
    <property type="protein sequence ID" value="KAA6302260.1"/>
    <property type="molecule type" value="Genomic_DNA"/>
</dbReference>
<comment type="caution">
    <text evidence="2">The sequence shown here is derived from an EMBL/GenBank/DDBJ whole genome shotgun (WGS) entry which is preliminary data.</text>
</comment>
<reference evidence="2 3" key="1">
    <citation type="submission" date="2019-03" db="EMBL/GenBank/DDBJ databases">
        <title>Single cell metagenomics reveals metabolic interactions within the superorganism composed of flagellate Streblomastix strix and complex community of Bacteroidetes bacteria on its surface.</title>
        <authorList>
            <person name="Treitli S.C."/>
            <person name="Kolisko M."/>
            <person name="Husnik F."/>
            <person name="Keeling P."/>
            <person name="Hampl V."/>
        </authorList>
    </citation>
    <scope>NUCLEOTIDE SEQUENCE [LARGE SCALE GENOMIC DNA]</scope>
    <source>
        <strain evidence="2">St1</strain>
    </source>
</reference>
<dbReference type="SUPFAM" id="SSF53335">
    <property type="entry name" value="S-adenosyl-L-methionine-dependent methyltransferases"/>
    <property type="match status" value="1"/>
</dbReference>
<name>A0A5M8P1R3_9BACT</name>
<dbReference type="PANTHER" id="PTHR34203:SF15">
    <property type="entry name" value="SLL1173 PROTEIN"/>
    <property type="match status" value="1"/>
</dbReference>
<dbReference type="NCBIfam" id="TIGR01444">
    <property type="entry name" value="fkbM_fam"/>
    <property type="match status" value="1"/>
</dbReference>
<evidence type="ECO:0000259" key="1">
    <source>
        <dbReference type="Pfam" id="PF05050"/>
    </source>
</evidence>
<protein>
    <recommendedName>
        <fullName evidence="1">Methyltransferase FkbM domain-containing protein</fullName>
    </recommendedName>
</protein>
<proteinExistence type="predicted"/>
<dbReference type="InterPro" id="IPR006342">
    <property type="entry name" value="FkbM_mtfrase"/>
</dbReference>
<dbReference type="Pfam" id="PF05050">
    <property type="entry name" value="Methyltransf_21"/>
    <property type="match status" value="1"/>
</dbReference>
<dbReference type="AlphaFoldDB" id="A0A5M8P1R3"/>
<evidence type="ECO:0000313" key="3">
    <source>
        <dbReference type="Proteomes" id="UP000324575"/>
    </source>
</evidence>
<organism evidence="2 3">
    <name type="scientific">Candidatus Ordinivivax streblomastigis</name>
    <dbReference type="NCBI Taxonomy" id="2540710"/>
    <lineage>
        <taxon>Bacteria</taxon>
        <taxon>Pseudomonadati</taxon>
        <taxon>Bacteroidota</taxon>
        <taxon>Bacteroidia</taxon>
        <taxon>Bacteroidales</taxon>
        <taxon>Candidatus Ordinivivax</taxon>
    </lineage>
</organism>
<feature type="domain" description="Methyltransferase FkbM" evidence="1">
    <location>
        <begin position="66"/>
        <end position="223"/>
    </location>
</feature>
<dbReference type="InterPro" id="IPR029063">
    <property type="entry name" value="SAM-dependent_MTases_sf"/>
</dbReference>
<gene>
    <name evidence="2" type="ORF">EZS26_001620</name>
</gene>
<dbReference type="InterPro" id="IPR052514">
    <property type="entry name" value="SAM-dependent_MTase"/>
</dbReference>
<dbReference type="PANTHER" id="PTHR34203">
    <property type="entry name" value="METHYLTRANSFERASE, FKBM FAMILY PROTEIN"/>
    <property type="match status" value="1"/>
</dbReference>
<sequence>MLKKIKARISKKKESQYIIGNYTITVPFDHKLPEYQRWFKNYDKKIKNIIQSIDSYENKDGKVIVDIGANIGDTATYIRSFTDAKIICVEGDNYYLEFLKKNIAQLPDIEIFPVFVQGRNEDGKYSLTRNNGTASLKEADEKSTEIVFETLNSILEKNDISLSSVEFLKIDTDGFDFDILLANESLIRRFNPNVYFEYDINYNENGIYDSIEVIKLFESLGYNFIVYDNFGNLLMIIDNNCISRFVELNHYLQSCKIYNGGIPYLDVFATVNKDVIKNIWENDNL</sequence>
<dbReference type="Gene3D" id="3.40.50.150">
    <property type="entry name" value="Vaccinia Virus protein VP39"/>
    <property type="match status" value="1"/>
</dbReference>
<dbReference type="Proteomes" id="UP000324575">
    <property type="component" value="Unassembled WGS sequence"/>
</dbReference>
<accession>A0A5M8P1R3</accession>